<comment type="subcellular location">
    <subcellularLocation>
        <location evidence="1">Cytoplasm</location>
    </subcellularLocation>
</comment>
<keyword evidence="8" id="KW-0547">Nucleotide-binding</keyword>
<dbReference type="InterPro" id="IPR050156">
    <property type="entry name" value="TC-AMP_synthase_SUA5"/>
</dbReference>
<keyword evidence="7" id="KW-0548">Nucleotidyltransferase</keyword>
<dbReference type="GO" id="GO:0005737">
    <property type="term" value="C:cytoplasm"/>
    <property type="evidence" value="ECO:0007669"/>
    <property type="project" value="UniProtKB-SubCell"/>
</dbReference>
<gene>
    <name evidence="13" type="ORF">CfE428DRAFT_4025</name>
</gene>
<dbReference type="GO" id="GO:0061710">
    <property type="term" value="F:L-threonylcarbamoyladenylate synthase"/>
    <property type="evidence" value="ECO:0007669"/>
    <property type="project" value="UniProtKB-EC"/>
</dbReference>
<dbReference type="InterPro" id="IPR017945">
    <property type="entry name" value="DHBP_synth_RibB-like_a/b_dom"/>
</dbReference>
<evidence type="ECO:0000256" key="3">
    <source>
        <dbReference type="ARBA" id="ARBA00012584"/>
    </source>
</evidence>
<evidence type="ECO:0000256" key="7">
    <source>
        <dbReference type="ARBA" id="ARBA00022695"/>
    </source>
</evidence>
<comment type="caution">
    <text evidence="13">The sequence shown here is derived from an EMBL/GenBank/DDBJ whole genome shotgun (WGS) entry which is preliminary data.</text>
</comment>
<dbReference type="PANTHER" id="PTHR17490:SF16">
    <property type="entry name" value="THREONYLCARBAMOYL-AMP SYNTHASE"/>
    <property type="match status" value="1"/>
</dbReference>
<evidence type="ECO:0000256" key="4">
    <source>
        <dbReference type="ARBA" id="ARBA00022490"/>
    </source>
</evidence>
<dbReference type="InParanoid" id="B4D536"/>
<evidence type="ECO:0000256" key="5">
    <source>
        <dbReference type="ARBA" id="ARBA00022679"/>
    </source>
</evidence>
<evidence type="ECO:0000259" key="12">
    <source>
        <dbReference type="PROSITE" id="PS51163"/>
    </source>
</evidence>
<keyword evidence="9" id="KW-0067">ATP-binding</keyword>
<evidence type="ECO:0000256" key="11">
    <source>
        <dbReference type="ARBA" id="ARBA00048366"/>
    </source>
</evidence>
<evidence type="ECO:0000256" key="6">
    <source>
        <dbReference type="ARBA" id="ARBA00022694"/>
    </source>
</evidence>
<protein>
    <recommendedName>
        <fullName evidence="10">L-threonylcarbamoyladenylate synthase</fullName>
        <ecNumber evidence="3">2.7.7.87</ecNumber>
    </recommendedName>
    <alternativeName>
        <fullName evidence="10">L-threonylcarbamoyladenylate synthase</fullName>
    </alternativeName>
</protein>
<dbReference type="PROSITE" id="PS51163">
    <property type="entry name" value="YRDC"/>
    <property type="match status" value="1"/>
</dbReference>
<dbReference type="GO" id="GO:0003725">
    <property type="term" value="F:double-stranded RNA binding"/>
    <property type="evidence" value="ECO:0007669"/>
    <property type="project" value="InterPro"/>
</dbReference>
<keyword evidence="5" id="KW-0808">Transferase</keyword>
<keyword evidence="4" id="KW-0963">Cytoplasm</keyword>
<dbReference type="STRING" id="497964.CfE428DRAFT_4025"/>
<evidence type="ECO:0000313" key="13">
    <source>
        <dbReference type="EMBL" id="EDY18639.1"/>
    </source>
</evidence>
<dbReference type="Gene3D" id="3.90.870.10">
    <property type="entry name" value="DHBP synthase"/>
    <property type="match status" value="1"/>
</dbReference>
<reference evidence="13 14" key="1">
    <citation type="journal article" date="2011" name="J. Bacteriol.">
        <title>Genome sequence of Chthoniobacter flavus Ellin428, an aerobic heterotrophic soil bacterium.</title>
        <authorList>
            <person name="Kant R."/>
            <person name="van Passel M.W."/>
            <person name="Palva A."/>
            <person name="Lucas S."/>
            <person name="Lapidus A."/>
            <person name="Glavina Del Rio T."/>
            <person name="Dalin E."/>
            <person name="Tice H."/>
            <person name="Bruce D."/>
            <person name="Goodwin L."/>
            <person name="Pitluck S."/>
            <person name="Larimer F.W."/>
            <person name="Land M.L."/>
            <person name="Hauser L."/>
            <person name="Sangwan P."/>
            <person name="de Vos W.M."/>
            <person name="Janssen P.H."/>
            <person name="Smidt H."/>
        </authorList>
    </citation>
    <scope>NUCLEOTIDE SEQUENCE [LARGE SCALE GENOMIC DNA]</scope>
    <source>
        <strain evidence="13 14">Ellin428</strain>
    </source>
</reference>
<dbReference type="EC" id="2.7.7.87" evidence="3"/>
<dbReference type="NCBIfam" id="TIGR00057">
    <property type="entry name" value="L-threonylcarbamoyladenylate synthase"/>
    <property type="match status" value="1"/>
</dbReference>
<dbReference type="FunCoup" id="B4D536">
    <property type="interactions" value="277"/>
</dbReference>
<dbReference type="AlphaFoldDB" id="B4D536"/>
<proteinExistence type="inferred from homology"/>
<name>B4D536_9BACT</name>
<comment type="similarity">
    <text evidence="2">Belongs to the SUA5 family.</text>
</comment>
<dbReference type="EMBL" id="ABVL01000012">
    <property type="protein sequence ID" value="EDY18639.1"/>
    <property type="molecule type" value="Genomic_DNA"/>
</dbReference>
<dbReference type="InterPro" id="IPR006070">
    <property type="entry name" value="Sua5-like_dom"/>
</dbReference>
<evidence type="ECO:0000256" key="1">
    <source>
        <dbReference type="ARBA" id="ARBA00004496"/>
    </source>
</evidence>
<accession>B4D536</accession>
<evidence type="ECO:0000256" key="10">
    <source>
        <dbReference type="ARBA" id="ARBA00029774"/>
    </source>
</evidence>
<keyword evidence="14" id="KW-1185">Reference proteome</keyword>
<evidence type="ECO:0000256" key="2">
    <source>
        <dbReference type="ARBA" id="ARBA00007663"/>
    </source>
</evidence>
<dbReference type="GO" id="GO:0006450">
    <property type="term" value="P:regulation of translational fidelity"/>
    <property type="evidence" value="ECO:0007669"/>
    <property type="project" value="TreeGrafter"/>
</dbReference>
<dbReference type="Proteomes" id="UP000005824">
    <property type="component" value="Unassembled WGS sequence"/>
</dbReference>
<dbReference type="eggNOG" id="COG0009">
    <property type="taxonomic scope" value="Bacteria"/>
</dbReference>
<sequence length="203" mass="21770">METRILATDSPRRLSAAVKAAAGALADGQPVGLPTETVYGLAADALRPEAVAEVFEAKERPFFDPLIVHLPSRDWLDRVTNIPAESRAMVEALITKFWPGPLTLVLPRQLVVPDIVTSGLDTVAVRMSAHPVFRAVVEHYGHPLAAPSANRFGHISPTTASHVRSELHGRIPLIVDGGPTQHGVESTIVKVTVANCACCARDR</sequence>
<dbReference type="PANTHER" id="PTHR17490">
    <property type="entry name" value="SUA5"/>
    <property type="match status" value="1"/>
</dbReference>
<organism evidence="13 14">
    <name type="scientific">Chthoniobacter flavus Ellin428</name>
    <dbReference type="NCBI Taxonomy" id="497964"/>
    <lineage>
        <taxon>Bacteria</taxon>
        <taxon>Pseudomonadati</taxon>
        <taxon>Verrucomicrobiota</taxon>
        <taxon>Spartobacteria</taxon>
        <taxon>Chthoniobacterales</taxon>
        <taxon>Chthoniobacteraceae</taxon>
        <taxon>Chthoniobacter</taxon>
    </lineage>
</organism>
<dbReference type="GO" id="GO:0008033">
    <property type="term" value="P:tRNA processing"/>
    <property type="evidence" value="ECO:0007669"/>
    <property type="project" value="UniProtKB-KW"/>
</dbReference>
<feature type="domain" description="YrdC-like" evidence="12">
    <location>
        <begin position="15"/>
        <end position="203"/>
    </location>
</feature>
<comment type="catalytic activity">
    <reaction evidence="11">
        <text>L-threonine + hydrogencarbonate + ATP = L-threonylcarbamoyladenylate + diphosphate + H2O</text>
        <dbReference type="Rhea" id="RHEA:36407"/>
        <dbReference type="ChEBI" id="CHEBI:15377"/>
        <dbReference type="ChEBI" id="CHEBI:17544"/>
        <dbReference type="ChEBI" id="CHEBI:30616"/>
        <dbReference type="ChEBI" id="CHEBI:33019"/>
        <dbReference type="ChEBI" id="CHEBI:57926"/>
        <dbReference type="ChEBI" id="CHEBI:73682"/>
        <dbReference type="EC" id="2.7.7.87"/>
    </reaction>
</comment>
<dbReference type="Pfam" id="PF01300">
    <property type="entry name" value="Sua5_yciO_yrdC"/>
    <property type="match status" value="1"/>
</dbReference>
<evidence type="ECO:0000256" key="9">
    <source>
        <dbReference type="ARBA" id="ARBA00022840"/>
    </source>
</evidence>
<evidence type="ECO:0000313" key="14">
    <source>
        <dbReference type="Proteomes" id="UP000005824"/>
    </source>
</evidence>
<evidence type="ECO:0000256" key="8">
    <source>
        <dbReference type="ARBA" id="ARBA00022741"/>
    </source>
</evidence>
<keyword evidence="6" id="KW-0819">tRNA processing</keyword>
<dbReference type="GO" id="GO:0000049">
    <property type="term" value="F:tRNA binding"/>
    <property type="evidence" value="ECO:0007669"/>
    <property type="project" value="TreeGrafter"/>
</dbReference>
<dbReference type="SUPFAM" id="SSF55821">
    <property type="entry name" value="YrdC/RibB"/>
    <property type="match status" value="1"/>
</dbReference>
<dbReference type="GO" id="GO:0005524">
    <property type="term" value="F:ATP binding"/>
    <property type="evidence" value="ECO:0007669"/>
    <property type="project" value="UniProtKB-KW"/>
</dbReference>